<sequence length="130" mass="13701">MSGNMMIPAFETASSTSDVPEEIASAASISAAAQASADAHLSELSISSSDCFILFEWFSYALLVSKTLPFSSARVTDCVPLLDLATFNDDFSEGLIFSSSLVTSFPIFTALLNSSYSCSAKACVDSFAAY</sequence>
<reference evidence="1" key="1">
    <citation type="submission" date="2014-09" db="EMBL/GenBank/DDBJ databases">
        <authorList>
            <person name="Magalhaes I.L.F."/>
            <person name="Oliveira U."/>
            <person name="Santos F.R."/>
            <person name="Vidigal T.H.D.A."/>
            <person name="Brescovit A.D."/>
            <person name="Santos A.J."/>
        </authorList>
    </citation>
    <scope>NUCLEOTIDE SEQUENCE</scope>
    <source>
        <tissue evidence="1">Shoot tissue taken approximately 20 cm above the soil surface</tissue>
    </source>
</reference>
<organism evidence="1">
    <name type="scientific">Arundo donax</name>
    <name type="common">Giant reed</name>
    <name type="synonym">Donax arundinaceus</name>
    <dbReference type="NCBI Taxonomy" id="35708"/>
    <lineage>
        <taxon>Eukaryota</taxon>
        <taxon>Viridiplantae</taxon>
        <taxon>Streptophyta</taxon>
        <taxon>Embryophyta</taxon>
        <taxon>Tracheophyta</taxon>
        <taxon>Spermatophyta</taxon>
        <taxon>Magnoliopsida</taxon>
        <taxon>Liliopsida</taxon>
        <taxon>Poales</taxon>
        <taxon>Poaceae</taxon>
        <taxon>PACMAD clade</taxon>
        <taxon>Arundinoideae</taxon>
        <taxon>Arundineae</taxon>
        <taxon>Arundo</taxon>
    </lineage>
</organism>
<accession>A0A0A9F252</accession>
<reference evidence="1" key="2">
    <citation type="journal article" date="2015" name="Data Brief">
        <title>Shoot transcriptome of the giant reed, Arundo donax.</title>
        <authorList>
            <person name="Barrero R.A."/>
            <person name="Guerrero F.D."/>
            <person name="Moolhuijzen P."/>
            <person name="Goolsby J.A."/>
            <person name="Tidwell J."/>
            <person name="Bellgard S.E."/>
            <person name="Bellgard M.I."/>
        </authorList>
    </citation>
    <scope>NUCLEOTIDE SEQUENCE</scope>
    <source>
        <tissue evidence="1">Shoot tissue taken approximately 20 cm above the soil surface</tissue>
    </source>
</reference>
<protein>
    <submittedName>
        <fullName evidence="1">Uncharacterized protein</fullName>
    </submittedName>
</protein>
<evidence type="ECO:0000313" key="1">
    <source>
        <dbReference type="EMBL" id="JAE05299.1"/>
    </source>
</evidence>
<name>A0A0A9F252_ARUDO</name>
<dbReference type="AlphaFoldDB" id="A0A0A9F252"/>
<dbReference type="EMBL" id="GBRH01192597">
    <property type="protein sequence ID" value="JAE05299.1"/>
    <property type="molecule type" value="Transcribed_RNA"/>
</dbReference>
<proteinExistence type="predicted"/>